<evidence type="ECO:0000256" key="1">
    <source>
        <dbReference type="SAM" id="SignalP"/>
    </source>
</evidence>
<accession>A0A0L8AIK0</accession>
<feature type="signal peptide" evidence="1">
    <location>
        <begin position="1"/>
        <end position="21"/>
    </location>
</feature>
<feature type="chain" id="PRO_5005580103" evidence="1">
    <location>
        <begin position="22"/>
        <end position="196"/>
    </location>
</feature>
<keyword evidence="1" id="KW-0732">Signal</keyword>
<proteinExistence type="predicted"/>
<comment type="caution">
    <text evidence="2">The sequence shown here is derived from an EMBL/GenBank/DDBJ whole genome shotgun (WGS) entry which is preliminary data.</text>
</comment>
<reference evidence="3" key="1">
    <citation type="submission" date="2014-11" db="EMBL/GenBank/DDBJ databases">
        <title>Genome sequencing of Roseivirga sp. D-25.</title>
        <authorList>
            <person name="Selvaratnam C."/>
            <person name="Thevarajoo S."/>
            <person name="Goh K.M."/>
            <person name="Eee R."/>
            <person name="Chan K.-G."/>
            <person name="Chong C.S."/>
        </authorList>
    </citation>
    <scope>NUCLEOTIDE SEQUENCE [LARGE SCALE GENOMIC DNA]</scope>
    <source>
        <strain evidence="3">D-25</strain>
    </source>
</reference>
<dbReference type="Proteomes" id="UP000036908">
    <property type="component" value="Unassembled WGS sequence"/>
</dbReference>
<organism evidence="2 3">
    <name type="scientific">Roseivirga seohaensis subsp. aquiponti</name>
    <dbReference type="NCBI Taxonomy" id="1566026"/>
    <lineage>
        <taxon>Bacteria</taxon>
        <taxon>Pseudomonadati</taxon>
        <taxon>Bacteroidota</taxon>
        <taxon>Cytophagia</taxon>
        <taxon>Cytophagales</taxon>
        <taxon>Roseivirgaceae</taxon>
        <taxon>Roseivirga</taxon>
    </lineage>
</organism>
<dbReference type="OrthoDB" id="9793669at2"/>
<gene>
    <name evidence="2" type="ORF">OB69_14810</name>
</gene>
<keyword evidence="3" id="KW-1185">Reference proteome</keyword>
<dbReference type="RefSeq" id="WP_053224570.1">
    <property type="nucleotide sequence ID" value="NZ_JSVA01000017.1"/>
</dbReference>
<dbReference type="EMBL" id="JSVA01000017">
    <property type="protein sequence ID" value="KOF02047.1"/>
    <property type="molecule type" value="Genomic_DNA"/>
</dbReference>
<evidence type="ECO:0000313" key="3">
    <source>
        <dbReference type="Proteomes" id="UP000036908"/>
    </source>
</evidence>
<dbReference type="PATRIC" id="fig|1566026.4.peg.1275"/>
<name>A0A0L8AIK0_9BACT</name>
<evidence type="ECO:0000313" key="2">
    <source>
        <dbReference type="EMBL" id="KOF02047.1"/>
    </source>
</evidence>
<dbReference type="AlphaFoldDB" id="A0A0L8AIK0"/>
<sequence length="196" mass="21704">MKSLKFISFCLSLALCVSCNAQDNKEDQIKMALLAAPVEVRDGAHVYGFDEDGKFITLREGTNGFIVRSDDPNQEGFEVVCYGVDAEPFMARGRDLKSKGKGRAEILNIREEEAEAGTLKMPNYGSVLHIYYGQNAKYNPDTEEIEGASYRYVIYTPKATQASTGLPLRPNGPGHPWLMFPGTHRAHIMITPPEGN</sequence>
<protein>
    <submittedName>
        <fullName evidence="2">Uncharacterized protein</fullName>
    </submittedName>
</protein>